<proteinExistence type="predicted"/>
<evidence type="ECO:0000313" key="1">
    <source>
        <dbReference type="EMBL" id="KAF2468375.1"/>
    </source>
</evidence>
<keyword evidence="2" id="KW-1185">Reference proteome</keyword>
<gene>
    <name evidence="1" type="ORF">BDR25DRAFT_373473</name>
</gene>
<organism evidence="1 2">
    <name type="scientific">Lindgomyces ingoldianus</name>
    <dbReference type="NCBI Taxonomy" id="673940"/>
    <lineage>
        <taxon>Eukaryota</taxon>
        <taxon>Fungi</taxon>
        <taxon>Dikarya</taxon>
        <taxon>Ascomycota</taxon>
        <taxon>Pezizomycotina</taxon>
        <taxon>Dothideomycetes</taxon>
        <taxon>Pleosporomycetidae</taxon>
        <taxon>Pleosporales</taxon>
        <taxon>Lindgomycetaceae</taxon>
        <taxon>Lindgomyces</taxon>
    </lineage>
</organism>
<feature type="non-terminal residue" evidence="1">
    <location>
        <position position="1"/>
    </location>
</feature>
<sequence>EKRELYAMLRNVLGSIAVLSSPLSALSLSRLLNTPIEDIDQTLEDLYAILYIPKDHTRPLGLHHPSFRDFLLNNERCSDPNFLVDKKQAHRTLFNRCTQLMHTCLKRDICGVGAAGVFVTDISNSLVEQCIPPELQYACLYWVEHLRQGDVQLHDDEQVHQFLQKHFLHWLEALSLMRKTSESILAINLLESTVIVRNFFLG</sequence>
<dbReference type="Proteomes" id="UP000799755">
    <property type="component" value="Unassembled WGS sequence"/>
</dbReference>
<evidence type="ECO:0000313" key="2">
    <source>
        <dbReference type="Proteomes" id="UP000799755"/>
    </source>
</evidence>
<name>A0ACB6QNA4_9PLEO</name>
<reference evidence="1" key="1">
    <citation type="journal article" date="2020" name="Stud. Mycol.">
        <title>101 Dothideomycetes genomes: a test case for predicting lifestyles and emergence of pathogens.</title>
        <authorList>
            <person name="Haridas S."/>
            <person name="Albert R."/>
            <person name="Binder M."/>
            <person name="Bloem J."/>
            <person name="Labutti K."/>
            <person name="Salamov A."/>
            <person name="Andreopoulos B."/>
            <person name="Baker S."/>
            <person name="Barry K."/>
            <person name="Bills G."/>
            <person name="Bluhm B."/>
            <person name="Cannon C."/>
            <person name="Castanera R."/>
            <person name="Culley D."/>
            <person name="Daum C."/>
            <person name="Ezra D."/>
            <person name="Gonzalez J."/>
            <person name="Henrissat B."/>
            <person name="Kuo A."/>
            <person name="Liang C."/>
            <person name="Lipzen A."/>
            <person name="Lutzoni F."/>
            <person name="Magnuson J."/>
            <person name="Mondo S."/>
            <person name="Nolan M."/>
            <person name="Ohm R."/>
            <person name="Pangilinan J."/>
            <person name="Park H.-J."/>
            <person name="Ramirez L."/>
            <person name="Alfaro M."/>
            <person name="Sun H."/>
            <person name="Tritt A."/>
            <person name="Yoshinaga Y."/>
            <person name="Zwiers L.-H."/>
            <person name="Turgeon B."/>
            <person name="Goodwin S."/>
            <person name="Spatafora J."/>
            <person name="Crous P."/>
            <person name="Grigoriev I."/>
        </authorList>
    </citation>
    <scope>NUCLEOTIDE SEQUENCE</scope>
    <source>
        <strain evidence="1">ATCC 200398</strain>
    </source>
</reference>
<dbReference type="EMBL" id="MU003516">
    <property type="protein sequence ID" value="KAF2468375.1"/>
    <property type="molecule type" value="Genomic_DNA"/>
</dbReference>
<protein>
    <submittedName>
        <fullName evidence="1">Uncharacterized protein</fullName>
    </submittedName>
</protein>
<accession>A0ACB6QNA4</accession>
<comment type="caution">
    <text evidence="1">The sequence shown here is derived from an EMBL/GenBank/DDBJ whole genome shotgun (WGS) entry which is preliminary data.</text>
</comment>